<dbReference type="AlphaFoldDB" id="A0A2P2IPS1"/>
<evidence type="ECO:0000313" key="1">
    <source>
        <dbReference type="EMBL" id="MBW83202.1"/>
    </source>
</evidence>
<accession>A0A2P2IPS1</accession>
<organism evidence="1">
    <name type="scientific">Rhizophora mucronata</name>
    <name type="common">Asiatic mangrove</name>
    <dbReference type="NCBI Taxonomy" id="61149"/>
    <lineage>
        <taxon>Eukaryota</taxon>
        <taxon>Viridiplantae</taxon>
        <taxon>Streptophyta</taxon>
        <taxon>Embryophyta</taxon>
        <taxon>Tracheophyta</taxon>
        <taxon>Spermatophyta</taxon>
        <taxon>Magnoliopsida</taxon>
        <taxon>eudicotyledons</taxon>
        <taxon>Gunneridae</taxon>
        <taxon>Pentapetalae</taxon>
        <taxon>rosids</taxon>
        <taxon>fabids</taxon>
        <taxon>Malpighiales</taxon>
        <taxon>Rhizophoraceae</taxon>
        <taxon>Rhizophora</taxon>
    </lineage>
</organism>
<dbReference type="EMBL" id="GGEC01002719">
    <property type="protein sequence ID" value="MBW83202.1"/>
    <property type="molecule type" value="Transcribed_RNA"/>
</dbReference>
<protein>
    <submittedName>
        <fullName evidence="1">Uncharacterized protein</fullName>
    </submittedName>
</protein>
<name>A0A2P2IPS1_RHIMU</name>
<sequence length="20" mass="2323">MLWVVLFSQLSGYFVYLSGI</sequence>
<proteinExistence type="predicted"/>
<reference evidence="1" key="1">
    <citation type="submission" date="2018-02" db="EMBL/GenBank/DDBJ databases">
        <title>Rhizophora mucronata_Transcriptome.</title>
        <authorList>
            <person name="Meera S.P."/>
            <person name="Sreeshan A."/>
            <person name="Augustine A."/>
        </authorList>
    </citation>
    <scope>NUCLEOTIDE SEQUENCE</scope>
    <source>
        <tissue evidence="1">Leaf</tissue>
    </source>
</reference>